<keyword evidence="2" id="KW-1185">Reference proteome</keyword>
<protein>
    <submittedName>
        <fullName evidence="1">Uncharacterized protein</fullName>
    </submittedName>
</protein>
<evidence type="ECO:0000313" key="1">
    <source>
        <dbReference type="EMBL" id="RPE08023.1"/>
    </source>
</evidence>
<accession>A0A3N4PH47</accession>
<proteinExistence type="predicted"/>
<dbReference type="AlphaFoldDB" id="A0A3N4PH47"/>
<dbReference type="Proteomes" id="UP000278351">
    <property type="component" value="Unassembled WGS sequence"/>
</dbReference>
<gene>
    <name evidence="1" type="ORF">EGT74_13190</name>
</gene>
<dbReference type="EMBL" id="RPDH01000002">
    <property type="protein sequence ID" value="RPE08023.1"/>
    <property type="molecule type" value="Genomic_DNA"/>
</dbReference>
<evidence type="ECO:0000313" key="2">
    <source>
        <dbReference type="Proteomes" id="UP000278351"/>
    </source>
</evidence>
<name>A0A3N4PH47_9BACT</name>
<organism evidence="1 2">
    <name type="scientific">Chitinophaga lutea</name>
    <dbReference type="NCBI Taxonomy" id="2488634"/>
    <lineage>
        <taxon>Bacteria</taxon>
        <taxon>Pseudomonadati</taxon>
        <taxon>Bacteroidota</taxon>
        <taxon>Chitinophagia</taxon>
        <taxon>Chitinophagales</taxon>
        <taxon>Chitinophagaceae</taxon>
        <taxon>Chitinophaga</taxon>
    </lineage>
</organism>
<reference evidence="1 2" key="1">
    <citation type="submission" date="2018-11" db="EMBL/GenBank/DDBJ databases">
        <title>Chitinophaga lutea sp.nov., isolate from arsenic contaminated soil.</title>
        <authorList>
            <person name="Zong Y."/>
        </authorList>
    </citation>
    <scope>NUCLEOTIDE SEQUENCE [LARGE SCALE GENOMIC DNA]</scope>
    <source>
        <strain evidence="1 2">ZY74</strain>
    </source>
</reference>
<comment type="caution">
    <text evidence="1">The sequence shown here is derived from an EMBL/GenBank/DDBJ whole genome shotgun (WGS) entry which is preliminary data.</text>
</comment>
<sequence length="74" mass="8235">MQMSLIMVCAENGRGRAVGKAGKGRAYRKKEEFASFRGLTRIIRGAGTIVLKTGIKRLKSPQNEPGREQLFIKQ</sequence>